<evidence type="ECO:0000313" key="1">
    <source>
        <dbReference type="EMBL" id="SFO89399.1"/>
    </source>
</evidence>
<name>A0A1I5KWC3_9BACI</name>
<dbReference type="STRING" id="1884432.SAMN05518683_10113"/>
<evidence type="ECO:0008006" key="3">
    <source>
        <dbReference type="Google" id="ProtNLM"/>
    </source>
</evidence>
<gene>
    <name evidence="1" type="ORF">SAMN05518683_10113</name>
</gene>
<dbReference type="EMBL" id="FOXD01000001">
    <property type="protein sequence ID" value="SFO89399.1"/>
    <property type="molecule type" value="Genomic_DNA"/>
</dbReference>
<dbReference type="AlphaFoldDB" id="A0A1I5KWC3"/>
<protein>
    <recommendedName>
        <fullName evidence="3">Activator of Hsp90 ATPase homolog 1-like protein</fullName>
    </recommendedName>
</protein>
<keyword evidence="2" id="KW-1185">Reference proteome</keyword>
<dbReference type="Proteomes" id="UP000198892">
    <property type="component" value="Unassembled WGS sequence"/>
</dbReference>
<dbReference type="SUPFAM" id="SSF55961">
    <property type="entry name" value="Bet v1-like"/>
    <property type="match status" value="1"/>
</dbReference>
<dbReference type="RefSeq" id="WP_280139699.1">
    <property type="nucleotide sequence ID" value="NZ_FOXD01000001.1"/>
</dbReference>
<organism evidence="1 2">
    <name type="scientific">Salibacterium halotolerans</name>
    <dbReference type="NCBI Taxonomy" id="1884432"/>
    <lineage>
        <taxon>Bacteria</taxon>
        <taxon>Bacillati</taxon>
        <taxon>Bacillota</taxon>
        <taxon>Bacilli</taxon>
        <taxon>Bacillales</taxon>
        <taxon>Bacillaceae</taxon>
    </lineage>
</organism>
<proteinExistence type="predicted"/>
<reference evidence="2" key="1">
    <citation type="submission" date="2016-10" db="EMBL/GenBank/DDBJ databases">
        <authorList>
            <person name="Varghese N."/>
            <person name="Submissions S."/>
        </authorList>
    </citation>
    <scope>NUCLEOTIDE SEQUENCE [LARGE SCALE GENOMIC DNA]</scope>
    <source>
        <strain evidence="2">S7</strain>
    </source>
</reference>
<evidence type="ECO:0000313" key="2">
    <source>
        <dbReference type="Proteomes" id="UP000198892"/>
    </source>
</evidence>
<accession>A0A1I5KWC3</accession>
<sequence length="41" mass="5001">MSNVIRFEKQRTVHVPVEDLWDFLSDSNHLNIYNDIIKTRR</sequence>